<keyword evidence="3" id="KW-1185">Reference proteome</keyword>
<dbReference type="EMBL" id="BSXW01001630">
    <property type="protein sequence ID" value="GMF38094.1"/>
    <property type="molecule type" value="Genomic_DNA"/>
</dbReference>
<evidence type="ECO:0000256" key="1">
    <source>
        <dbReference type="SAM" id="MobiDB-lite"/>
    </source>
</evidence>
<evidence type="ECO:0000313" key="2">
    <source>
        <dbReference type="EMBL" id="GMF38094.1"/>
    </source>
</evidence>
<feature type="region of interest" description="Disordered" evidence="1">
    <location>
        <begin position="62"/>
        <end position="92"/>
    </location>
</feature>
<dbReference type="Proteomes" id="UP001165083">
    <property type="component" value="Unassembled WGS sequence"/>
</dbReference>
<proteinExistence type="predicted"/>
<comment type="caution">
    <text evidence="2">The sequence shown here is derived from an EMBL/GenBank/DDBJ whole genome shotgun (WGS) entry which is preliminary data.</text>
</comment>
<sequence>MGLDDNAERNGQGSGEQPGISKYDEEFDDIFGETEQRQTDAPGLSGSQNEYLLYKNGANADAIGKEHKGDGSQLSSSVEVRSGTPASDYTFR</sequence>
<feature type="region of interest" description="Disordered" evidence="1">
    <location>
        <begin position="1"/>
        <end position="50"/>
    </location>
</feature>
<name>A0A9W7CPW4_9STRA</name>
<evidence type="ECO:0000313" key="3">
    <source>
        <dbReference type="Proteomes" id="UP001165083"/>
    </source>
</evidence>
<dbReference type="AlphaFoldDB" id="A0A9W7CPW4"/>
<protein>
    <submittedName>
        <fullName evidence="2">Unnamed protein product</fullName>
    </submittedName>
</protein>
<feature type="compositionally biased region" description="Polar residues" evidence="1">
    <location>
        <begin position="72"/>
        <end position="92"/>
    </location>
</feature>
<reference evidence="2" key="1">
    <citation type="submission" date="2023-04" db="EMBL/GenBank/DDBJ databases">
        <title>Phytophthora lilii NBRC 32176.</title>
        <authorList>
            <person name="Ichikawa N."/>
            <person name="Sato H."/>
            <person name="Tonouchi N."/>
        </authorList>
    </citation>
    <scope>NUCLEOTIDE SEQUENCE</scope>
    <source>
        <strain evidence="2">NBRC 32176</strain>
    </source>
</reference>
<organism evidence="2 3">
    <name type="scientific">Phytophthora lilii</name>
    <dbReference type="NCBI Taxonomy" id="2077276"/>
    <lineage>
        <taxon>Eukaryota</taxon>
        <taxon>Sar</taxon>
        <taxon>Stramenopiles</taxon>
        <taxon>Oomycota</taxon>
        <taxon>Peronosporomycetes</taxon>
        <taxon>Peronosporales</taxon>
        <taxon>Peronosporaceae</taxon>
        <taxon>Phytophthora</taxon>
    </lineage>
</organism>
<gene>
    <name evidence="2" type="ORF">Plil01_001597500</name>
</gene>
<dbReference type="OrthoDB" id="145636at2759"/>
<accession>A0A9W7CPW4</accession>